<dbReference type="EMBL" id="VZTQ01006984">
    <property type="protein sequence ID" value="NXT37117.1"/>
    <property type="molecule type" value="Genomic_DNA"/>
</dbReference>
<dbReference type="GO" id="GO:0008009">
    <property type="term" value="F:chemokine activity"/>
    <property type="evidence" value="ECO:0007669"/>
    <property type="project" value="InterPro"/>
</dbReference>
<dbReference type="GO" id="GO:0048020">
    <property type="term" value="F:CCR chemokine receptor binding"/>
    <property type="evidence" value="ECO:0007669"/>
    <property type="project" value="TreeGrafter"/>
</dbReference>
<dbReference type="GO" id="GO:0061844">
    <property type="term" value="P:antimicrobial humoral immune response mediated by antimicrobial peptide"/>
    <property type="evidence" value="ECO:0007669"/>
    <property type="project" value="TreeGrafter"/>
</dbReference>
<feature type="domain" description="Chemokine interleukin-8-like" evidence="5">
    <location>
        <begin position="1"/>
        <end position="57"/>
    </location>
</feature>
<dbReference type="CDD" id="cd00272">
    <property type="entry name" value="Chemokine_CC"/>
    <property type="match status" value="1"/>
</dbReference>
<feature type="non-terminal residue" evidence="6">
    <location>
        <position position="1"/>
    </location>
</feature>
<dbReference type="SMART" id="SM00199">
    <property type="entry name" value="SCY"/>
    <property type="match status" value="1"/>
</dbReference>
<dbReference type="Proteomes" id="UP000555367">
    <property type="component" value="Unassembled WGS sequence"/>
</dbReference>
<dbReference type="GO" id="GO:0030335">
    <property type="term" value="P:positive regulation of cell migration"/>
    <property type="evidence" value="ECO:0007669"/>
    <property type="project" value="TreeGrafter"/>
</dbReference>
<sequence>ACCFRYMSHRIPRRYISSAYVTNSMCTQPGVILVTKMGREICVDPQAPWVQEYLERFQILKN</sequence>
<dbReference type="InterPro" id="IPR001811">
    <property type="entry name" value="Chemokine_IL8-like_dom"/>
</dbReference>
<evidence type="ECO:0000256" key="4">
    <source>
        <dbReference type="ARBA" id="ARBA00022729"/>
    </source>
</evidence>
<evidence type="ECO:0000256" key="3">
    <source>
        <dbReference type="ARBA" id="ARBA00022514"/>
    </source>
</evidence>
<evidence type="ECO:0000256" key="2">
    <source>
        <dbReference type="ARBA" id="ARBA00022500"/>
    </source>
</evidence>
<keyword evidence="7" id="KW-1185">Reference proteome</keyword>
<gene>
    <name evidence="6" type="primary">Ccl3_1</name>
    <name evidence="6" type="ORF">PELURI_R05451</name>
</gene>
<feature type="non-terminal residue" evidence="6">
    <location>
        <position position="62"/>
    </location>
</feature>
<dbReference type="AlphaFoldDB" id="A0A7L3BZQ3"/>
<keyword evidence="4" id="KW-0732">Signal</keyword>
<dbReference type="GO" id="GO:0006954">
    <property type="term" value="P:inflammatory response"/>
    <property type="evidence" value="ECO:0007669"/>
    <property type="project" value="TreeGrafter"/>
</dbReference>
<dbReference type="Gene3D" id="2.40.50.40">
    <property type="match status" value="1"/>
</dbReference>
<evidence type="ECO:0000313" key="6">
    <source>
        <dbReference type="EMBL" id="NXT37117.1"/>
    </source>
</evidence>
<organism evidence="6 7">
    <name type="scientific">Pelecanoides urinatrix</name>
    <name type="common">Common diving petrel</name>
    <name type="synonym">Procellaria urinatrix</name>
    <dbReference type="NCBI Taxonomy" id="37079"/>
    <lineage>
        <taxon>Eukaryota</taxon>
        <taxon>Metazoa</taxon>
        <taxon>Chordata</taxon>
        <taxon>Craniata</taxon>
        <taxon>Vertebrata</taxon>
        <taxon>Euteleostomi</taxon>
        <taxon>Archelosauria</taxon>
        <taxon>Archosauria</taxon>
        <taxon>Dinosauria</taxon>
        <taxon>Saurischia</taxon>
        <taxon>Theropoda</taxon>
        <taxon>Coelurosauria</taxon>
        <taxon>Aves</taxon>
        <taxon>Neognathae</taxon>
        <taxon>Neoaves</taxon>
        <taxon>Aequornithes</taxon>
        <taxon>Procellariiformes</taxon>
        <taxon>Procellariidae</taxon>
        <taxon>Pelecanoides</taxon>
    </lineage>
</organism>
<dbReference type="PANTHER" id="PTHR12015:SF103">
    <property type="entry name" value="C-C MOTIF CHEMOKINE 4-RELATED"/>
    <property type="match status" value="1"/>
</dbReference>
<comment type="caution">
    <text evidence="6">The sequence shown here is derived from an EMBL/GenBank/DDBJ whole genome shotgun (WGS) entry which is preliminary data.</text>
</comment>
<evidence type="ECO:0000256" key="1">
    <source>
        <dbReference type="ARBA" id="ARBA00010868"/>
    </source>
</evidence>
<keyword evidence="3" id="KW-0202">Cytokine</keyword>
<reference evidence="6 7" key="1">
    <citation type="submission" date="2019-09" db="EMBL/GenBank/DDBJ databases">
        <title>Bird 10,000 Genomes (B10K) Project - Family phase.</title>
        <authorList>
            <person name="Zhang G."/>
        </authorList>
    </citation>
    <scope>NUCLEOTIDE SEQUENCE [LARGE SCALE GENOMIC DNA]</scope>
    <source>
        <strain evidence="6">B10K-DU-012-45</strain>
    </source>
</reference>
<dbReference type="FunFam" id="2.40.50.40:FF:000002">
    <property type="entry name" value="C-C motif chemokine"/>
    <property type="match status" value="1"/>
</dbReference>
<dbReference type="GO" id="GO:0070098">
    <property type="term" value="P:chemokine-mediated signaling pathway"/>
    <property type="evidence" value="ECO:0007669"/>
    <property type="project" value="TreeGrafter"/>
</dbReference>
<dbReference type="GO" id="GO:0005615">
    <property type="term" value="C:extracellular space"/>
    <property type="evidence" value="ECO:0007669"/>
    <property type="project" value="UniProtKB-KW"/>
</dbReference>
<dbReference type="SUPFAM" id="SSF54117">
    <property type="entry name" value="Interleukin 8-like chemokines"/>
    <property type="match status" value="1"/>
</dbReference>
<dbReference type="Pfam" id="PF00048">
    <property type="entry name" value="IL8"/>
    <property type="match status" value="1"/>
</dbReference>
<protein>
    <submittedName>
        <fullName evidence="6">CCL3 protein</fullName>
    </submittedName>
</protein>
<dbReference type="InterPro" id="IPR039809">
    <property type="entry name" value="Chemokine_b/g/d"/>
</dbReference>
<evidence type="ECO:0000259" key="5">
    <source>
        <dbReference type="SMART" id="SM00199"/>
    </source>
</evidence>
<name>A0A7L3BZQ3_PELUR</name>
<dbReference type="OrthoDB" id="8934837at2759"/>
<dbReference type="GO" id="GO:0048245">
    <property type="term" value="P:eosinophil chemotaxis"/>
    <property type="evidence" value="ECO:0007669"/>
    <property type="project" value="TreeGrafter"/>
</dbReference>
<evidence type="ECO:0000313" key="7">
    <source>
        <dbReference type="Proteomes" id="UP000555367"/>
    </source>
</evidence>
<dbReference type="PANTHER" id="PTHR12015">
    <property type="entry name" value="SMALL INDUCIBLE CYTOKINE A"/>
    <property type="match status" value="1"/>
</dbReference>
<dbReference type="InterPro" id="IPR036048">
    <property type="entry name" value="Interleukin_8-like_sf"/>
</dbReference>
<accession>A0A7L3BZQ3</accession>
<comment type="similarity">
    <text evidence="1">Belongs to the intercrine beta (chemokine CC) family.</text>
</comment>
<keyword evidence="2" id="KW-0145">Chemotaxis</keyword>
<proteinExistence type="inferred from homology"/>